<reference evidence="2" key="1">
    <citation type="journal article" date="2011" name="Nat. Biotechnol.">
        <title>The genomic sequence of the Chinese hamster ovary (CHO)-K1 cell line.</title>
        <authorList>
            <person name="Xu X."/>
            <person name="Nagarajan H."/>
            <person name="Lewis N.E."/>
            <person name="Pan S."/>
            <person name="Cai Z."/>
            <person name="Liu X."/>
            <person name="Chen W."/>
            <person name="Xie M."/>
            <person name="Wang W."/>
            <person name="Hammond S."/>
            <person name="Andersen M.R."/>
            <person name="Neff N."/>
            <person name="Passarelli B."/>
            <person name="Koh W."/>
            <person name="Fan H.C."/>
            <person name="Wang J."/>
            <person name="Gui Y."/>
            <person name="Lee K.H."/>
            <person name="Betenbaugh M.J."/>
            <person name="Quake S.R."/>
            <person name="Famili I."/>
            <person name="Palsson B.O."/>
            <person name="Wang J."/>
        </authorList>
    </citation>
    <scope>NUCLEOTIDE SEQUENCE [LARGE SCALE GENOMIC DNA]</scope>
    <source>
        <strain evidence="2">CHO K1 cell line</strain>
    </source>
</reference>
<organism evidence="1 2">
    <name type="scientific">Cricetulus griseus</name>
    <name type="common">Chinese hamster</name>
    <name type="synonym">Cricetulus barabensis griseus</name>
    <dbReference type="NCBI Taxonomy" id="10029"/>
    <lineage>
        <taxon>Eukaryota</taxon>
        <taxon>Metazoa</taxon>
        <taxon>Chordata</taxon>
        <taxon>Craniata</taxon>
        <taxon>Vertebrata</taxon>
        <taxon>Euteleostomi</taxon>
        <taxon>Mammalia</taxon>
        <taxon>Eutheria</taxon>
        <taxon>Euarchontoglires</taxon>
        <taxon>Glires</taxon>
        <taxon>Rodentia</taxon>
        <taxon>Myomorpha</taxon>
        <taxon>Muroidea</taxon>
        <taxon>Cricetidae</taxon>
        <taxon>Cricetinae</taxon>
        <taxon>Cricetulus</taxon>
    </lineage>
</organism>
<protein>
    <submittedName>
        <fullName evidence="1">Uncharacterized protein</fullName>
    </submittedName>
</protein>
<name>G3IM19_CRIGR</name>
<evidence type="ECO:0000313" key="2">
    <source>
        <dbReference type="Proteomes" id="UP000001075"/>
    </source>
</evidence>
<dbReference type="EMBL" id="JH004419">
    <property type="protein sequence ID" value="EGV99095.1"/>
    <property type="molecule type" value="Genomic_DNA"/>
</dbReference>
<evidence type="ECO:0000313" key="1">
    <source>
        <dbReference type="EMBL" id="EGV99095.1"/>
    </source>
</evidence>
<dbReference type="Proteomes" id="UP000001075">
    <property type="component" value="Unassembled WGS sequence"/>
</dbReference>
<proteinExistence type="predicted"/>
<dbReference type="InParanoid" id="G3IM19"/>
<sequence length="60" mass="6559">MLGKSNLRLQCREGALSVHNVFILGSNASKGASLLSLLVNLPIFERALKTHVPVLLFSHF</sequence>
<accession>G3IM19</accession>
<dbReference type="AlphaFoldDB" id="G3IM19"/>
<gene>
    <name evidence="1" type="ORF">I79_024949</name>
</gene>